<evidence type="ECO:0000313" key="11">
    <source>
        <dbReference type="EMBL" id="KAK7386294.1"/>
    </source>
</evidence>
<feature type="binding site" evidence="9">
    <location>
        <position position="489"/>
    </location>
    <ligand>
        <name>substrate</name>
    </ligand>
</feature>
<sequence>MALTLRSSTSLINQKETKVFKASDEVPAIVSFARLKPSFRLRAKSSMQEAHHTRENSFYSDESKSEKWEKVLAPSVAHNLNGSKRVPVYVMLPLDTITMGGSLNKPRAMNASLMALKSAGVEGVMVDAWWGLVEKDGPFKYNWEPYVELVQMVQMHGLKLQVVMSFHQCGGNVGDNCSIPLPPWVLEEISKNPDLVYTDRSGRRNPEYISLGCDSLPVLRGRTPLQVYADYMRSFRHRFTNYLGTVIVEIQVGMGPCGELRYPSYPENNGTWRFPGIGEFQCYDKYMKASLAAAAEAVGKQEWGGSGPHDSGQYNQFPEDTGFFRREGTWNTEYGQFFLKWYSGKLLEHGEKILVSAKGIFQSSGVKLSAKVAGIHWHYRARSHAAELTAGYYNTRDNDGYLPIARMLAKHGVVFNFTCMEMKDREQPDFANCSPEGLVRQVKMATTTARAELAGENALERYDADAYAQVSSTSKSESGCGLAAFTYLRMNKRLFEGDNWRHLVDFVRSMSEGGRRERLPASDSHASDLYVGHIKATQEKHTQEAALV</sequence>
<feature type="binding site" evidence="9">
    <location>
        <position position="167"/>
    </location>
    <ligand>
        <name>substrate</name>
    </ligand>
</feature>
<dbReference type="EC" id="3.2.1.2" evidence="3 10"/>
<gene>
    <name evidence="11" type="ORF">VNO78_26429</name>
</gene>
<feature type="active site" description="Proton acceptor" evidence="8">
    <location>
        <position position="456"/>
    </location>
</feature>
<dbReference type="Gene3D" id="3.20.20.80">
    <property type="entry name" value="Glycosidases"/>
    <property type="match status" value="1"/>
</dbReference>
<evidence type="ECO:0000256" key="9">
    <source>
        <dbReference type="PIRSR" id="PIRSR601554-2"/>
    </source>
</evidence>
<dbReference type="SUPFAM" id="SSF51445">
    <property type="entry name" value="(Trans)glycosidases"/>
    <property type="match status" value="1"/>
</dbReference>
<feature type="binding site" evidence="9">
    <location>
        <position position="376"/>
    </location>
    <ligand>
        <name>substrate</name>
    </ligand>
</feature>
<dbReference type="Proteomes" id="UP001386955">
    <property type="component" value="Unassembled WGS sequence"/>
</dbReference>
<comment type="caution">
    <text evidence="11">The sequence shown here is derived from an EMBL/GenBank/DDBJ whole genome shotgun (WGS) entry which is preliminary data.</text>
</comment>
<dbReference type="PROSITE" id="PS00506">
    <property type="entry name" value="BETA_AMYLASE_1"/>
    <property type="match status" value="1"/>
</dbReference>
<feature type="binding site" evidence="9">
    <location>
        <position position="371"/>
    </location>
    <ligand>
        <name>substrate</name>
    </ligand>
</feature>
<dbReference type="PRINTS" id="PR00750">
    <property type="entry name" value="BETAAMYLASE"/>
</dbReference>
<protein>
    <recommendedName>
        <fullName evidence="3 10">Beta-amylase</fullName>
        <ecNumber evidence="3 10">3.2.1.2</ecNumber>
    </recommendedName>
</protein>
<dbReference type="PRINTS" id="PR00842">
    <property type="entry name" value="GLHYDLASE14B"/>
</dbReference>
<dbReference type="Pfam" id="PF01373">
    <property type="entry name" value="Glyco_hydro_14"/>
    <property type="match status" value="1"/>
</dbReference>
<dbReference type="PANTHER" id="PTHR31352:SF1">
    <property type="entry name" value="BETA-AMYLASE 3, CHLOROPLASTIC"/>
    <property type="match status" value="1"/>
</dbReference>
<feature type="binding site" evidence="9">
    <location>
        <position position="175"/>
    </location>
    <ligand>
        <name>substrate</name>
    </ligand>
</feature>
<feature type="binding site" evidence="9">
    <location>
        <position position="418"/>
    </location>
    <ligand>
        <name>substrate</name>
    </ligand>
</feature>
<dbReference type="EMBL" id="JAYMYS010000007">
    <property type="protein sequence ID" value="KAK7386294.1"/>
    <property type="molecule type" value="Genomic_DNA"/>
</dbReference>
<keyword evidence="6 10" id="KW-0326">Glycosidase</keyword>
<name>A0AAN9XAP2_PSOTE</name>
<evidence type="ECO:0000256" key="3">
    <source>
        <dbReference type="ARBA" id="ARBA00012594"/>
    </source>
</evidence>
<keyword evidence="12" id="KW-1185">Reference proteome</keyword>
<organism evidence="11 12">
    <name type="scientific">Psophocarpus tetragonolobus</name>
    <name type="common">Winged bean</name>
    <name type="synonym">Dolichos tetragonolobus</name>
    <dbReference type="NCBI Taxonomy" id="3891"/>
    <lineage>
        <taxon>Eukaryota</taxon>
        <taxon>Viridiplantae</taxon>
        <taxon>Streptophyta</taxon>
        <taxon>Embryophyta</taxon>
        <taxon>Tracheophyta</taxon>
        <taxon>Spermatophyta</taxon>
        <taxon>Magnoliopsida</taxon>
        <taxon>eudicotyledons</taxon>
        <taxon>Gunneridae</taxon>
        <taxon>Pentapetalae</taxon>
        <taxon>rosids</taxon>
        <taxon>fabids</taxon>
        <taxon>Fabales</taxon>
        <taxon>Fabaceae</taxon>
        <taxon>Papilionoideae</taxon>
        <taxon>50 kb inversion clade</taxon>
        <taxon>NPAAA clade</taxon>
        <taxon>indigoferoid/millettioid clade</taxon>
        <taxon>Phaseoleae</taxon>
        <taxon>Psophocarpus</taxon>
    </lineage>
</organism>
<feature type="binding site" evidence="9">
    <location>
        <begin position="457"/>
        <end position="458"/>
    </location>
    <ligand>
        <name>substrate</name>
    </ligand>
</feature>
<proteinExistence type="inferred from homology"/>
<dbReference type="InterPro" id="IPR017853">
    <property type="entry name" value="GH"/>
</dbReference>
<feature type="binding site" evidence="9">
    <location>
        <position position="127"/>
    </location>
    <ligand>
        <name>substrate</name>
    </ligand>
</feature>
<evidence type="ECO:0000256" key="6">
    <source>
        <dbReference type="ARBA" id="ARBA00023295"/>
    </source>
</evidence>
<dbReference type="GO" id="GO:0000272">
    <property type="term" value="P:polysaccharide catabolic process"/>
    <property type="evidence" value="ECO:0007669"/>
    <property type="project" value="UniProtKB-KW"/>
</dbReference>
<feature type="active site" description="Proton donor" evidence="8">
    <location>
        <position position="259"/>
    </location>
</feature>
<dbReference type="AlphaFoldDB" id="A0AAN9XAP2"/>
<dbReference type="PANTHER" id="PTHR31352">
    <property type="entry name" value="BETA-AMYLASE 1, CHLOROPLASTIC"/>
    <property type="match status" value="1"/>
</dbReference>
<keyword evidence="4 10" id="KW-0378">Hydrolase</keyword>
<evidence type="ECO:0000256" key="1">
    <source>
        <dbReference type="ARBA" id="ARBA00000546"/>
    </source>
</evidence>
<evidence type="ECO:0000256" key="4">
    <source>
        <dbReference type="ARBA" id="ARBA00022801"/>
    </source>
</evidence>
<accession>A0AAN9XAP2</accession>
<evidence type="ECO:0000256" key="8">
    <source>
        <dbReference type="PIRSR" id="PIRSR601554-1"/>
    </source>
</evidence>
<dbReference type="InterPro" id="IPR001554">
    <property type="entry name" value="Glyco_hydro_14"/>
</dbReference>
<keyword evidence="7 10" id="KW-0624">Polysaccharide degradation</keyword>
<evidence type="ECO:0000256" key="7">
    <source>
        <dbReference type="ARBA" id="ARBA00023326"/>
    </source>
</evidence>
<evidence type="ECO:0000256" key="10">
    <source>
        <dbReference type="RuleBase" id="RU000509"/>
    </source>
</evidence>
<evidence type="ECO:0000256" key="5">
    <source>
        <dbReference type="ARBA" id="ARBA00023277"/>
    </source>
</evidence>
<comment type="similarity">
    <text evidence="2 10">Belongs to the glycosyl hydrolase 14 family.</text>
</comment>
<evidence type="ECO:0000256" key="2">
    <source>
        <dbReference type="ARBA" id="ARBA00005652"/>
    </source>
</evidence>
<comment type="catalytic activity">
    <reaction evidence="1 10">
        <text>Hydrolysis of (1-&gt;4)-alpha-D-glucosidic linkages in polysaccharides so as to remove successive maltose units from the non-reducing ends of the chains.</text>
        <dbReference type="EC" id="3.2.1.2"/>
    </reaction>
</comment>
<reference evidence="11 12" key="1">
    <citation type="submission" date="2024-01" db="EMBL/GenBank/DDBJ databases">
        <title>The genomes of 5 underutilized Papilionoideae crops provide insights into root nodulation and disease resistanc.</title>
        <authorList>
            <person name="Jiang F."/>
        </authorList>
    </citation>
    <scope>NUCLEOTIDE SEQUENCE [LARGE SCALE GENOMIC DNA]</scope>
    <source>
        <strain evidence="11">DUOXIRENSHENG_FW03</strain>
        <tissue evidence="11">Leaves</tissue>
    </source>
</reference>
<dbReference type="InterPro" id="IPR001371">
    <property type="entry name" value="Glyco_hydro_14B_pln"/>
</dbReference>
<dbReference type="InterPro" id="IPR018238">
    <property type="entry name" value="Glyco_hydro_14_CS"/>
</dbReference>
<dbReference type="GO" id="GO:0016161">
    <property type="term" value="F:beta-amylase activity"/>
    <property type="evidence" value="ECO:0007669"/>
    <property type="project" value="UniProtKB-EC"/>
</dbReference>
<keyword evidence="5 10" id="KW-0119">Carbohydrate metabolism</keyword>
<evidence type="ECO:0000313" key="12">
    <source>
        <dbReference type="Proteomes" id="UP001386955"/>
    </source>
</evidence>